<accession>A0A9X2DLT5</accession>
<proteinExistence type="predicted"/>
<evidence type="ECO:0000313" key="1">
    <source>
        <dbReference type="EMBL" id="MCM3712495.1"/>
    </source>
</evidence>
<keyword evidence="2" id="KW-1185">Reference proteome</keyword>
<organism evidence="1 2">
    <name type="scientific">Halalkalibacter oceani</name>
    <dbReference type="NCBI Taxonomy" id="1653776"/>
    <lineage>
        <taxon>Bacteria</taxon>
        <taxon>Bacillati</taxon>
        <taxon>Bacillota</taxon>
        <taxon>Bacilli</taxon>
        <taxon>Bacillales</taxon>
        <taxon>Bacillaceae</taxon>
        <taxon>Halalkalibacter</taxon>
    </lineage>
</organism>
<dbReference type="EMBL" id="JAMBOL010000001">
    <property type="protein sequence ID" value="MCM3712495.1"/>
    <property type="molecule type" value="Genomic_DNA"/>
</dbReference>
<dbReference type="RefSeq" id="WP_251221375.1">
    <property type="nucleotide sequence ID" value="NZ_JAMBOL010000001.1"/>
</dbReference>
<name>A0A9X2DLT5_9BACI</name>
<reference evidence="1" key="1">
    <citation type="submission" date="2022-05" db="EMBL/GenBank/DDBJ databases">
        <title>Comparative Genomics of Spacecraft Associated Microbes.</title>
        <authorList>
            <person name="Tran M.T."/>
            <person name="Wright A."/>
            <person name="Seuylemezian A."/>
            <person name="Eisen J."/>
            <person name="Coil D."/>
        </authorList>
    </citation>
    <scope>NUCLEOTIDE SEQUENCE</scope>
    <source>
        <strain evidence="1">214.1.1</strain>
    </source>
</reference>
<protein>
    <submittedName>
        <fullName evidence="1">ATPase</fullName>
    </submittedName>
</protein>
<dbReference type="AlphaFoldDB" id="A0A9X2DLT5"/>
<comment type="caution">
    <text evidence="1">The sequence shown here is derived from an EMBL/GenBank/DDBJ whole genome shotgun (WGS) entry which is preliminary data.</text>
</comment>
<sequence length="254" mass="27869">MKQYNRETSQVSDKGETMMRDVIFIPLSANEELVIAADGAGGIGEKEQDVVQTSYRILSQYTYRVALMECMAVGAVPFSVLVQNFISEEAWPIVIDEIKNMSQKSGLTELEIGGSTESNMPLVQSALGITVLGKVAKDEKKVGKTPSDAAFAVAGLPLYGEEVLTRKDDVLPLDLFLRLLKHPAIYEVVPVGSKGIKYELEHVWGVRNLRAECDFIDVCKSAGPATCVIISFDKAEKEKLSSDFAGWLTPLEMM</sequence>
<gene>
    <name evidence="1" type="ORF">M3202_00235</name>
</gene>
<dbReference type="Proteomes" id="UP001139179">
    <property type="component" value="Unassembled WGS sequence"/>
</dbReference>
<evidence type="ECO:0000313" key="2">
    <source>
        <dbReference type="Proteomes" id="UP001139179"/>
    </source>
</evidence>